<dbReference type="RefSeq" id="WP_170134415.1">
    <property type="nucleotide sequence ID" value="NZ_PYGA01000046.1"/>
</dbReference>
<evidence type="ECO:0000313" key="3">
    <source>
        <dbReference type="EMBL" id="PSK81599.1"/>
    </source>
</evidence>
<evidence type="ECO:0000259" key="2">
    <source>
        <dbReference type="Pfam" id="PF07179"/>
    </source>
</evidence>
<keyword evidence="4" id="KW-1185">Reference proteome</keyword>
<dbReference type="Proteomes" id="UP000240542">
    <property type="component" value="Unassembled WGS sequence"/>
</dbReference>
<gene>
    <name evidence="3" type="ORF">CLV63_14611</name>
</gene>
<feature type="compositionally biased region" description="Basic and acidic residues" evidence="1">
    <location>
        <begin position="126"/>
        <end position="135"/>
    </location>
</feature>
<evidence type="ECO:0000256" key="1">
    <source>
        <dbReference type="SAM" id="MobiDB-lite"/>
    </source>
</evidence>
<sequence>MHEHEPVADATPSLVPATEPHPAADLPSARTGHQAPNLLYVPVCTVPAHTDPGGAVSLRMARLGDGERVALAFTSAARLRAAMGPSQQWTRVAMSALRSMSRPLGVNRVQVDALVVAPGTPAGPLRPRDAADGPRRTRTLARRS</sequence>
<feature type="region of interest" description="Disordered" evidence="1">
    <location>
        <begin position="119"/>
        <end position="144"/>
    </location>
</feature>
<name>A0A2P8C9F6_9ACTN</name>
<reference evidence="3 4" key="1">
    <citation type="submission" date="2018-03" db="EMBL/GenBank/DDBJ databases">
        <title>Genomic Encyclopedia of Archaeal and Bacterial Type Strains, Phase II (KMG-II): from individual species to whole genera.</title>
        <authorList>
            <person name="Goeker M."/>
        </authorList>
    </citation>
    <scope>NUCLEOTIDE SEQUENCE [LARGE SCALE GENOMIC DNA]</scope>
    <source>
        <strain evidence="3 4">DSM 45312</strain>
    </source>
</reference>
<feature type="region of interest" description="Disordered" evidence="1">
    <location>
        <begin position="1"/>
        <end position="31"/>
    </location>
</feature>
<dbReference type="InterPro" id="IPR049975">
    <property type="entry name" value="SAV_915-like_dom"/>
</dbReference>
<dbReference type="EMBL" id="PYGA01000046">
    <property type="protein sequence ID" value="PSK81599.1"/>
    <property type="molecule type" value="Genomic_DNA"/>
</dbReference>
<organism evidence="3 4">
    <name type="scientific">Murinocardiopsis flavida</name>
    <dbReference type="NCBI Taxonomy" id="645275"/>
    <lineage>
        <taxon>Bacteria</taxon>
        <taxon>Bacillati</taxon>
        <taxon>Actinomycetota</taxon>
        <taxon>Actinomycetes</taxon>
        <taxon>Streptosporangiales</taxon>
        <taxon>Nocardiopsidaceae</taxon>
        <taxon>Murinocardiopsis</taxon>
    </lineage>
</organism>
<dbReference type="Pfam" id="PF07179">
    <property type="entry name" value="SseB"/>
    <property type="match status" value="1"/>
</dbReference>
<protein>
    <submittedName>
        <fullName evidence="3">Type III secretion system (T3SS) SseB-like protein</fullName>
    </submittedName>
</protein>
<dbReference type="InterPro" id="IPR009839">
    <property type="entry name" value="SseB_N"/>
</dbReference>
<proteinExistence type="predicted"/>
<dbReference type="AlphaFoldDB" id="A0A2P8C9F6"/>
<accession>A0A2P8C9F6</accession>
<dbReference type="NCBIfam" id="NF042914">
    <property type="entry name" value="SAV915_dom"/>
    <property type="match status" value="1"/>
</dbReference>
<evidence type="ECO:0000313" key="4">
    <source>
        <dbReference type="Proteomes" id="UP000240542"/>
    </source>
</evidence>
<comment type="caution">
    <text evidence="3">The sequence shown here is derived from an EMBL/GenBank/DDBJ whole genome shotgun (WGS) entry which is preliminary data.</text>
</comment>
<feature type="domain" description="SseB protein N-terminal" evidence="2">
    <location>
        <begin position="39"/>
        <end position="123"/>
    </location>
</feature>